<protein>
    <submittedName>
        <fullName evidence="2">Sulfurtransferase</fullName>
    </submittedName>
</protein>
<keyword evidence="3" id="KW-1185">Reference proteome</keyword>
<dbReference type="Gene3D" id="3.40.250.10">
    <property type="entry name" value="Rhodanese-like domain"/>
    <property type="match status" value="1"/>
</dbReference>
<comment type="caution">
    <text evidence="2">The sequence shown here is derived from an EMBL/GenBank/DDBJ whole genome shotgun (WGS) entry which is preliminary data.</text>
</comment>
<dbReference type="InterPro" id="IPR001763">
    <property type="entry name" value="Rhodanese-like_dom"/>
</dbReference>
<feature type="domain" description="Rhodanese" evidence="1">
    <location>
        <begin position="24"/>
        <end position="113"/>
    </location>
</feature>
<dbReference type="SUPFAM" id="SSF52821">
    <property type="entry name" value="Rhodanese/Cell cycle control phosphatase"/>
    <property type="match status" value="1"/>
</dbReference>
<dbReference type="Proteomes" id="UP000053024">
    <property type="component" value="Unassembled WGS sequence"/>
</dbReference>
<name>A0A117RBU5_9ACTN</name>
<dbReference type="SMART" id="SM00450">
    <property type="entry name" value="RHOD"/>
    <property type="match status" value="1"/>
</dbReference>
<evidence type="ECO:0000313" key="3">
    <source>
        <dbReference type="Proteomes" id="UP000053024"/>
    </source>
</evidence>
<dbReference type="EMBL" id="LMWX01000038">
    <property type="protein sequence ID" value="KUN82198.1"/>
    <property type="molecule type" value="Genomic_DNA"/>
</dbReference>
<dbReference type="AlphaFoldDB" id="A0A117RBU5"/>
<gene>
    <name evidence="2" type="ORF">AQJ66_22500</name>
</gene>
<dbReference type="Pfam" id="PF00581">
    <property type="entry name" value="Rhodanese"/>
    <property type="match status" value="1"/>
</dbReference>
<dbReference type="InterPro" id="IPR050229">
    <property type="entry name" value="GlpE_sulfurtransferase"/>
</dbReference>
<accession>A0A117RBU5</accession>
<sequence>MMSLFPTGEDRVTVDEAARRTRDADAPAVLLDVREQREWDAGHAPGAVYAPLSGLVAGVALPDEARDRPLVVICRSGQRSQQAAELLTARGAQVVDVKGGMRAWAAAGYPVVDDRGNSGSIA</sequence>
<dbReference type="PANTHER" id="PTHR43031:SF1">
    <property type="entry name" value="PYRIDINE NUCLEOTIDE-DISULPHIDE OXIDOREDUCTASE"/>
    <property type="match status" value="1"/>
</dbReference>
<evidence type="ECO:0000259" key="1">
    <source>
        <dbReference type="PROSITE" id="PS50206"/>
    </source>
</evidence>
<dbReference type="PANTHER" id="PTHR43031">
    <property type="entry name" value="FAD-DEPENDENT OXIDOREDUCTASE"/>
    <property type="match status" value="1"/>
</dbReference>
<dbReference type="GO" id="GO:0016740">
    <property type="term" value="F:transferase activity"/>
    <property type="evidence" value="ECO:0007669"/>
    <property type="project" value="UniProtKB-KW"/>
</dbReference>
<dbReference type="InterPro" id="IPR036873">
    <property type="entry name" value="Rhodanese-like_dom_sf"/>
</dbReference>
<dbReference type="CDD" id="cd00158">
    <property type="entry name" value="RHOD"/>
    <property type="match status" value="1"/>
</dbReference>
<reference evidence="2 3" key="1">
    <citation type="submission" date="2015-10" db="EMBL/GenBank/DDBJ databases">
        <title>Draft genome sequence of Streptomyces bungoensis DSM 41781, type strain for the species Streptomyces bungoensis.</title>
        <authorList>
            <person name="Ruckert C."/>
            <person name="Winkler A."/>
            <person name="Kalinowski J."/>
            <person name="Kampfer P."/>
            <person name="Glaeser S."/>
        </authorList>
    </citation>
    <scope>NUCLEOTIDE SEQUENCE [LARGE SCALE GENOMIC DNA]</scope>
    <source>
        <strain evidence="2 3">DSM 41781</strain>
    </source>
</reference>
<evidence type="ECO:0000313" key="2">
    <source>
        <dbReference type="EMBL" id="KUN82198.1"/>
    </source>
</evidence>
<organism evidence="2 3">
    <name type="scientific">Streptomyces bungoensis</name>
    <dbReference type="NCBI Taxonomy" id="285568"/>
    <lineage>
        <taxon>Bacteria</taxon>
        <taxon>Bacillati</taxon>
        <taxon>Actinomycetota</taxon>
        <taxon>Actinomycetes</taxon>
        <taxon>Kitasatosporales</taxon>
        <taxon>Streptomycetaceae</taxon>
        <taxon>Streptomyces</taxon>
    </lineage>
</organism>
<keyword evidence="2" id="KW-0808">Transferase</keyword>
<proteinExistence type="predicted"/>
<dbReference type="STRING" id="285568.AQJ66_22500"/>
<dbReference type="PROSITE" id="PS50206">
    <property type="entry name" value="RHODANESE_3"/>
    <property type="match status" value="1"/>
</dbReference>